<evidence type="ECO:0000313" key="2">
    <source>
        <dbReference type="Proteomes" id="UP000243579"/>
    </source>
</evidence>
<comment type="caution">
    <text evidence="1">The sequence shown here is derived from an EMBL/GenBank/DDBJ whole genome shotgun (WGS) entry which is preliminary data.</text>
</comment>
<proteinExistence type="predicted"/>
<dbReference type="OrthoDB" id="77402at2759"/>
<name>A0A1V9YPM4_ACHHY</name>
<sequence length="971" mass="105045">MASAAEYLAATQLESHVQRFLTTLFSKPELPINPYPQLLEYFQRLEPVRPAISAALGPTTPLQSSTPVPLIASPQSSDQFYAAKHIAARLDVPALARIMEALAATRLFSVFEQTSPDVGYTVASLLVLVGRNVFFGTLHPVLEPVQLEQHTFVQGDKLEKAIAIFTAGLVKDVATFDRSPVCFFAGLVTTLPSYRQSEPPTEKRWSLEMVQSSKGVFTSAVKAAVVAKAKIFLHCFIAVHEDAGRTYWEVSKEYVLHHASPTATHSFAVDPTAAMDKGVFLHRDGAREFAERLHPVVNGVVDRERLLKAYAAHDFVATIHGLQLATLLSPDAAPTLPALLAITANPLITALRSAILRAQTLRRVVAIVAERPDLLAAERPTLVANACGIARDVEAVQYRFASSHWASLQPFVEQRLLPSLQAIPPAMNPARWATAAALLCELLDCVVARVTTDLTFADASQDVVVRLNAMTQPPPTTTAKSFFGKKKEAEPPVSQEVVRAPVPPAAAVIDLAAEAGRAWAVGKYPRLINTPTTQLQYVVDTRLDSALDAALVAIVYERTVPPEQVASALVQRLRPMAARHVVFQEQGPEVGALRPPQLATDPAAVRAWDGPGRWWGTGAALAMAAPVLECIAPSIEAASRVLGVQYASPSTLYSVHTCSAVHIEGALLASSRLLSFVEHVVIETVQRNTASRCTELFSDAVLQDLLKLMALPGVDVVGFDGGRASLSGADVKAQRERCRHLVEKAVMTNDAVCVTLVVHQSRVVKHYVLHVVEASAPRQTLSAMPLAWTNVFGTEADAAQVVAGTSALASYVDSLRQTAARRAPDLLEVFDATYRLCTLDADVHARHAQLVARVVASSVTVLAQAEALIETLGNLCGQCPSDDAEPARRHLDRIQELCASWIAPLEATFGAEHFLWGYPRWAALQAELTAAISRRRQNDVVQALEALRGLVLFVRLGWQTDIHALLPIAHG</sequence>
<keyword evidence="2" id="KW-1185">Reference proteome</keyword>
<accession>A0A1V9YPM4</accession>
<dbReference type="Proteomes" id="UP000243579">
    <property type="component" value="Unassembled WGS sequence"/>
</dbReference>
<organism evidence="1 2">
    <name type="scientific">Achlya hypogyna</name>
    <name type="common">Oomycete</name>
    <name type="synonym">Protoachlya hypogyna</name>
    <dbReference type="NCBI Taxonomy" id="1202772"/>
    <lineage>
        <taxon>Eukaryota</taxon>
        <taxon>Sar</taxon>
        <taxon>Stramenopiles</taxon>
        <taxon>Oomycota</taxon>
        <taxon>Saprolegniomycetes</taxon>
        <taxon>Saprolegniales</taxon>
        <taxon>Achlyaceae</taxon>
        <taxon>Achlya</taxon>
    </lineage>
</organism>
<reference evidence="1 2" key="1">
    <citation type="journal article" date="2014" name="Genome Biol. Evol.">
        <title>The secreted proteins of Achlya hypogyna and Thraustotheca clavata identify the ancestral oomycete secretome and reveal gene acquisitions by horizontal gene transfer.</title>
        <authorList>
            <person name="Misner I."/>
            <person name="Blouin N."/>
            <person name="Leonard G."/>
            <person name="Richards T.A."/>
            <person name="Lane C.E."/>
        </authorList>
    </citation>
    <scope>NUCLEOTIDE SEQUENCE [LARGE SCALE GENOMIC DNA]</scope>
    <source>
        <strain evidence="1 2">ATCC 48635</strain>
    </source>
</reference>
<protein>
    <submittedName>
        <fullName evidence="1">Uncharacterized protein</fullName>
    </submittedName>
</protein>
<dbReference type="EMBL" id="JNBR01001427">
    <property type="protein sequence ID" value="OQR87672.1"/>
    <property type="molecule type" value="Genomic_DNA"/>
</dbReference>
<dbReference type="AlphaFoldDB" id="A0A1V9YPM4"/>
<evidence type="ECO:0000313" key="1">
    <source>
        <dbReference type="EMBL" id="OQR87672.1"/>
    </source>
</evidence>
<gene>
    <name evidence="1" type="ORF">ACHHYP_08183</name>
</gene>